<feature type="coiled-coil region" evidence="1">
    <location>
        <begin position="50"/>
        <end position="77"/>
    </location>
</feature>
<feature type="compositionally biased region" description="Basic residues" evidence="2">
    <location>
        <begin position="245"/>
        <end position="256"/>
    </location>
</feature>
<dbReference type="Proteomes" id="UP000054538">
    <property type="component" value="Unassembled WGS sequence"/>
</dbReference>
<evidence type="ECO:0000256" key="2">
    <source>
        <dbReference type="SAM" id="MobiDB-lite"/>
    </source>
</evidence>
<dbReference type="InParanoid" id="A0A0D0DRJ9"/>
<keyword evidence="4" id="KW-1185">Reference proteome</keyword>
<accession>A0A0D0DRJ9</accession>
<evidence type="ECO:0000313" key="4">
    <source>
        <dbReference type="Proteomes" id="UP000054538"/>
    </source>
</evidence>
<name>A0A0D0DRJ9_9AGAM</name>
<keyword evidence="1" id="KW-0175">Coiled coil</keyword>
<feature type="compositionally biased region" description="Low complexity" evidence="2">
    <location>
        <begin position="15"/>
        <end position="25"/>
    </location>
</feature>
<proteinExistence type="predicted"/>
<dbReference type="OrthoDB" id="2681236at2759"/>
<dbReference type="EMBL" id="KN825026">
    <property type="protein sequence ID" value="KIK95693.1"/>
    <property type="molecule type" value="Genomic_DNA"/>
</dbReference>
<evidence type="ECO:0000313" key="3">
    <source>
        <dbReference type="EMBL" id="KIK95693.1"/>
    </source>
</evidence>
<reference evidence="4" key="2">
    <citation type="submission" date="2015-01" db="EMBL/GenBank/DDBJ databases">
        <title>Evolutionary Origins and Diversification of the Mycorrhizal Mutualists.</title>
        <authorList>
            <consortium name="DOE Joint Genome Institute"/>
            <consortium name="Mycorrhizal Genomics Consortium"/>
            <person name="Kohler A."/>
            <person name="Kuo A."/>
            <person name="Nagy L.G."/>
            <person name="Floudas D."/>
            <person name="Copeland A."/>
            <person name="Barry K.W."/>
            <person name="Cichocki N."/>
            <person name="Veneault-Fourrey C."/>
            <person name="LaButti K."/>
            <person name="Lindquist E.A."/>
            <person name="Lipzen A."/>
            <person name="Lundell T."/>
            <person name="Morin E."/>
            <person name="Murat C."/>
            <person name="Riley R."/>
            <person name="Ohm R."/>
            <person name="Sun H."/>
            <person name="Tunlid A."/>
            <person name="Henrissat B."/>
            <person name="Grigoriev I.V."/>
            <person name="Hibbett D.S."/>
            <person name="Martin F."/>
        </authorList>
    </citation>
    <scope>NUCLEOTIDE SEQUENCE [LARGE SCALE GENOMIC DNA]</scope>
    <source>
        <strain evidence="4">Ve08.2h10</strain>
    </source>
</reference>
<organism evidence="3 4">
    <name type="scientific">Paxillus rubicundulus Ve08.2h10</name>
    <dbReference type="NCBI Taxonomy" id="930991"/>
    <lineage>
        <taxon>Eukaryota</taxon>
        <taxon>Fungi</taxon>
        <taxon>Dikarya</taxon>
        <taxon>Basidiomycota</taxon>
        <taxon>Agaricomycotina</taxon>
        <taxon>Agaricomycetes</taxon>
        <taxon>Agaricomycetidae</taxon>
        <taxon>Boletales</taxon>
        <taxon>Paxilineae</taxon>
        <taxon>Paxillaceae</taxon>
        <taxon>Paxillus</taxon>
    </lineage>
</organism>
<sequence length="338" mass="37906">MVATKRTCDTDPFASPTTETSEFPTSPAAFDIETQQSNVLATACLLLEQLQELENICSTTEERVRRKRQALQELEVLISGSNAEVSPGSPACPANTPISHRFARMESPRLRGLFDLRGPGRINQETLQSSSDYSPENRPEQDALRVKKNVDLEDEWVDDDEKALLGPFDDKYELCRDTKDPPQTPDLEKALPGLPQEQVEVVGTRSFARKLHLRAQVLALRRPTVHSDVDSPLSRKVDWRNSRAVARRSSNKRRPSVRSTKAFESQPELNTKGTMRRGSWKRSIMENTKAKGGAKKVSQADENANTKDSARRKERRKGLWSIYSVCSELGLNASHHAA</sequence>
<feature type="region of interest" description="Disordered" evidence="2">
    <location>
        <begin position="116"/>
        <end position="143"/>
    </location>
</feature>
<feature type="region of interest" description="Disordered" evidence="2">
    <location>
        <begin position="1"/>
        <end position="25"/>
    </location>
</feature>
<reference evidence="3 4" key="1">
    <citation type="submission" date="2014-04" db="EMBL/GenBank/DDBJ databases">
        <authorList>
            <consortium name="DOE Joint Genome Institute"/>
            <person name="Kuo A."/>
            <person name="Kohler A."/>
            <person name="Jargeat P."/>
            <person name="Nagy L.G."/>
            <person name="Floudas D."/>
            <person name="Copeland A."/>
            <person name="Barry K.W."/>
            <person name="Cichocki N."/>
            <person name="Veneault-Fourrey C."/>
            <person name="LaButti K."/>
            <person name="Lindquist E.A."/>
            <person name="Lipzen A."/>
            <person name="Lundell T."/>
            <person name="Morin E."/>
            <person name="Murat C."/>
            <person name="Sun H."/>
            <person name="Tunlid A."/>
            <person name="Henrissat B."/>
            <person name="Grigoriev I.V."/>
            <person name="Hibbett D.S."/>
            <person name="Martin F."/>
            <person name="Nordberg H.P."/>
            <person name="Cantor M.N."/>
            <person name="Hua S.X."/>
        </authorList>
    </citation>
    <scope>NUCLEOTIDE SEQUENCE [LARGE SCALE GENOMIC DNA]</scope>
    <source>
        <strain evidence="3 4">Ve08.2h10</strain>
    </source>
</reference>
<feature type="region of interest" description="Disordered" evidence="2">
    <location>
        <begin position="242"/>
        <end position="316"/>
    </location>
</feature>
<dbReference type="HOGENOM" id="CLU_821599_0_0_1"/>
<feature type="compositionally biased region" description="Polar residues" evidence="2">
    <location>
        <begin position="123"/>
        <end position="134"/>
    </location>
</feature>
<protein>
    <submittedName>
        <fullName evidence="3">Uncharacterized protein</fullName>
    </submittedName>
</protein>
<gene>
    <name evidence="3" type="ORF">PAXRUDRAFT_11281</name>
</gene>
<feature type="compositionally biased region" description="Polar residues" evidence="2">
    <location>
        <begin position="257"/>
        <end position="273"/>
    </location>
</feature>
<evidence type="ECO:0000256" key="1">
    <source>
        <dbReference type="SAM" id="Coils"/>
    </source>
</evidence>
<dbReference type="AlphaFoldDB" id="A0A0D0DRJ9"/>